<evidence type="ECO:0000256" key="2">
    <source>
        <dbReference type="ARBA" id="ARBA00022630"/>
    </source>
</evidence>
<evidence type="ECO:0000256" key="3">
    <source>
        <dbReference type="ARBA" id="ARBA00022827"/>
    </source>
</evidence>
<protein>
    <submittedName>
        <fullName evidence="6">FAD-dependent oxidoreductase</fullName>
    </submittedName>
</protein>
<dbReference type="SUPFAM" id="SSF55424">
    <property type="entry name" value="FAD/NAD-linked reductases, dimerisation (C-terminal) domain"/>
    <property type="match status" value="1"/>
</dbReference>
<dbReference type="InterPro" id="IPR050446">
    <property type="entry name" value="FAD-oxidoreductase/Apoptosis"/>
</dbReference>
<dbReference type="Proteomes" id="UP000178953">
    <property type="component" value="Unassembled WGS sequence"/>
</dbReference>
<evidence type="ECO:0000313" key="6">
    <source>
        <dbReference type="EMBL" id="OFJ54790.1"/>
    </source>
</evidence>
<dbReference type="AlphaFoldDB" id="A0A1E8Q9L6"/>
<dbReference type="OrthoDB" id="4213189at2"/>
<organism evidence="6 7">
    <name type="scientific">Mycolicibacterium grossiae</name>
    <dbReference type="NCBI Taxonomy" id="1552759"/>
    <lineage>
        <taxon>Bacteria</taxon>
        <taxon>Bacillati</taxon>
        <taxon>Actinomycetota</taxon>
        <taxon>Actinomycetes</taxon>
        <taxon>Mycobacteriales</taxon>
        <taxon>Mycobacteriaceae</taxon>
        <taxon>Mycolicibacterium</taxon>
    </lineage>
</organism>
<dbReference type="Pfam" id="PF07992">
    <property type="entry name" value="Pyr_redox_2"/>
    <property type="match status" value="1"/>
</dbReference>
<keyword evidence="7" id="KW-1185">Reference proteome</keyword>
<dbReference type="EMBL" id="MCHX01000009">
    <property type="protein sequence ID" value="OFJ54790.1"/>
    <property type="molecule type" value="Genomic_DNA"/>
</dbReference>
<reference evidence="6 7" key="1">
    <citation type="submission" date="2016-09" db="EMBL/GenBank/DDBJ databases">
        <title>genome sequence of Mycobacterium sp. 739 SCH.</title>
        <authorList>
            <person name="Greninger A.L."/>
            <person name="Qin X."/>
            <person name="Jerome K."/>
            <person name="Vora S."/>
            <person name="Quinn K."/>
        </authorList>
    </citation>
    <scope>NUCLEOTIDE SEQUENCE [LARGE SCALE GENOMIC DNA]</scope>
    <source>
        <strain evidence="6 7">SCH</strain>
    </source>
</reference>
<dbReference type="GO" id="GO:0005737">
    <property type="term" value="C:cytoplasm"/>
    <property type="evidence" value="ECO:0007669"/>
    <property type="project" value="TreeGrafter"/>
</dbReference>
<dbReference type="Gene3D" id="3.30.390.30">
    <property type="match status" value="1"/>
</dbReference>
<name>A0A1E8Q9L6_9MYCO</name>
<accession>A0A1E8Q9L6</accession>
<gene>
    <name evidence="6" type="ORF">BEL07_05385</name>
</gene>
<dbReference type="PRINTS" id="PR00411">
    <property type="entry name" value="PNDRDTASEI"/>
</dbReference>
<evidence type="ECO:0000256" key="4">
    <source>
        <dbReference type="ARBA" id="ARBA00023002"/>
    </source>
</evidence>
<keyword evidence="4" id="KW-0560">Oxidoreductase</keyword>
<dbReference type="SUPFAM" id="SSF51905">
    <property type="entry name" value="FAD/NAD(P)-binding domain"/>
    <property type="match status" value="2"/>
</dbReference>
<dbReference type="InterPro" id="IPR023753">
    <property type="entry name" value="FAD/NAD-binding_dom"/>
</dbReference>
<evidence type="ECO:0000313" key="7">
    <source>
        <dbReference type="Proteomes" id="UP000178953"/>
    </source>
</evidence>
<dbReference type="Gene3D" id="3.50.50.60">
    <property type="entry name" value="FAD/NAD(P)-binding domain"/>
    <property type="match status" value="2"/>
</dbReference>
<evidence type="ECO:0000259" key="5">
    <source>
        <dbReference type="Pfam" id="PF07992"/>
    </source>
</evidence>
<sequence>MTHASDEPGLVVIGSGPAGLSAADAFRQRDSSTPVTILTDDEELPYERPPLSKEFLQGEAEADDAQLHPADWFTEHDVRVLRGSAVEAIDVAGRTVRVDGTSHPYRSLVLACGAGPVAPPFPGGDTALQLRSLADARRLRTRAEGATSAVVIGAGFIGCEAAASLARRGVTATLVAPSAVPQAKRLGERAGGRIVDMLRAAGAEYRGGVSVEAIEDGVVRLDDGSTLEADLILAATGVQPRSALAEAAGIAVEDGRILVDAGMRTSVDGVFAAGDVAWAHNPAAGRRIAVEHWQDADDHGAVAGANAAGAREEWTSVPGFWTTIGDATLKYHAWGDGYDDEHFVDHGDGFTVWYERDGSVVAVLTHEADDDYDRGEELVAKGLPLPASR</sequence>
<comment type="cofactor">
    <cofactor evidence="1">
        <name>FAD</name>
        <dbReference type="ChEBI" id="CHEBI:57692"/>
    </cofactor>
</comment>
<dbReference type="GO" id="GO:0016651">
    <property type="term" value="F:oxidoreductase activity, acting on NAD(P)H"/>
    <property type="evidence" value="ECO:0007669"/>
    <property type="project" value="TreeGrafter"/>
</dbReference>
<dbReference type="RefSeq" id="WP_070352079.1">
    <property type="nucleotide sequence ID" value="NZ_CP043474.1"/>
</dbReference>
<keyword evidence="3" id="KW-0274">FAD</keyword>
<keyword evidence="2" id="KW-0285">Flavoprotein</keyword>
<dbReference type="InterPro" id="IPR036188">
    <property type="entry name" value="FAD/NAD-bd_sf"/>
</dbReference>
<dbReference type="PRINTS" id="PR00368">
    <property type="entry name" value="FADPNR"/>
</dbReference>
<dbReference type="PANTHER" id="PTHR43557:SF2">
    <property type="entry name" value="RIESKE DOMAIN-CONTAINING PROTEIN-RELATED"/>
    <property type="match status" value="1"/>
</dbReference>
<dbReference type="InterPro" id="IPR016156">
    <property type="entry name" value="FAD/NAD-linked_Rdtase_dimer_sf"/>
</dbReference>
<dbReference type="PANTHER" id="PTHR43557">
    <property type="entry name" value="APOPTOSIS-INDUCING FACTOR 1"/>
    <property type="match status" value="1"/>
</dbReference>
<evidence type="ECO:0000256" key="1">
    <source>
        <dbReference type="ARBA" id="ARBA00001974"/>
    </source>
</evidence>
<comment type="caution">
    <text evidence="6">The sequence shown here is derived from an EMBL/GenBank/DDBJ whole genome shotgun (WGS) entry which is preliminary data.</text>
</comment>
<proteinExistence type="predicted"/>
<feature type="domain" description="FAD/NAD(P)-binding" evidence="5">
    <location>
        <begin position="10"/>
        <end position="300"/>
    </location>
</feature>